<dbReference type="Proteomes" id="UP000004169">
    <property type="component" value="Unassembled WGS sequence"/>
</dbReference>
<keyword evidence="2" id="KW-1185">Reference proteome</keyword>
<proteinExistence type="predicted"/>
<gene>
    <name evidence="1" type="ORF">PHAMO_330006</name>
</gene>
<protein>
    <submittedName>
        <fullName evidence="1">Uncharacterized protein</fullName>
    </submittedName>
</protein>
<evidence type="ECO:0000313" key="2">
    <source>
        <dbReference type="Proteomes" id="UP000004169"/>
    </source>
</evidence>
<dbReference type="STRING" id="1150626.PHAMO_330006"/>
<dbReference type="AlphaFoldDB" id="H8FUS9"/>
<comment type="caution">
    <text evidence="1">The sequence shown here is derived from an EMBL/GenBank/DDBJ whole genome shotgun (WGS) entry which is preliminary data.</text>
</comment>
<dbReference type="EMBL" id="CAHP01000027">
    <property type="protein sequence ID" value="CCG42117.1"/>
    <property type="molecule type" value="Genomic_DNA"/>
</dbReference>
<reference evidence="1 2" key="1">
    <citation type="journal article" date="2012" name="J. Bacteriol.">
        <title>Draft Genome Sequence of the Purple Photosynthetic Bacterium Phaeospirillum molischianum DSM120, a Particularly Versatile Bacterium.</title>
        <authorList>
            <person name="Duquesne K."/>
            <person name="Prima V."/>
            <person name="Ji B."/>
            <person name="Rouy Z."/>
            <person name="Medigue C."/>
            <person name="Talla E."/>
            <person name="Sturgis J.N."/>
        </authorList>
    </citation>
    <scope>NUCLEOTIDE SEQUENCE [LARGE SCALE GENOMIC DNA]</scope>
    <source>
        <strain evidence="2">DSM120</strain>
    </source>
</reference>
<sequence length="29" mass="3684">MFFSRQNLLWKLLNNYDYCAEYFEDLLSF</sequence>
<evidence type="ECO:0000313" key="1">
    <source>
        <dbReference type="EMBL" id="CCG42117.1"/>
    </source>
</evidence>
<organism evidence="1 2">
    <name type="scientific">Magnetospirillum molischianum DSM 120</name>
    <dbReference type="NCBI Taxonomy" id="1150626"/>
    <lineage>
        <taxon>Bacteria</taxon>
        <taxon>Pseudomonadati</taxon>
        <taxon>Pseudomonadota</taxon>
        <taxon>Alphaproteobacteria</taxon>
        <taxon>Rhodospirillales</taxon>
        <taxon>Rhodospirillaceae</taxon>
        <taxon>Magnetospirillum</taxon>
    </lineage>
</organism>
<name>H8FUS9_MAGML</name>
<accession>H8FUS9</accession>